<feature type="region of interest" description="Disordered" evidence="1">
    <location>
        <begin position="1"/>
        <end position="61"/>
    </location>
</feature>
<dbReference type="Gramene" id="MELO3C025527.2.1">
    <property type="protein sequence ID" value="MELO3C025527.2.1"/>
    <property type="gene ID" value="MELO3C025527.2"/>
</dbReference>
<reference evidence="2" key="1">
    <citation type="submission" date="2023-03" db="UniProtKB">
        <authorList>
            <consortium name="EnsemblPlants"/>
        </authorList>
    </citation>
    <scope>IDENTIFICATION</scope>
</reference>
<feature type="compositionally biased region" description="Basic and acidic residues" evidence="1">
    <location>
        <begin position="1"/>
        <end position="15"/>
    </location>
</feature>
<proteinExistence type="predicted"/>
<evidence type="ECO:0000256" key="1">
    <source>
        <dbReference type="SAM" id="MobiDB-lite"/>
    </source>
</evidence>
<organism evidence="2">
    <name type="scientific">Cucumis melo</name>
    <name type="common">Muskmelon</name>
    <dbReference type="NCBI Taxonomy" id="3656"/>
    <lineage>
        <taxon>Eukaryota</taxon>
        <taxon>Viridiplantae</taxon>
        <taxon>Streptophyta</taxon>
        <taxon>Embryophyta</taxon>
        <taxon>Tracheophyta</taxon>
        <taxon>Spermatophyta</taxon>
        <taxon>Magnoliopsida</taxon>
        <taxon>eudicotyledons</taxon>
        <taxon>Gunneridae</taxon>
        <taxon>Pentapetalae</taxon>
        <taxon>rosids</taxon>
        <taxon>fabids</taxon>
        <taxon>Cucurbitales</taxon>
        <taxon>Cucurbitaceae</taxon>
        <taxon>Benincaseae</taxon>
        <taxon>Cucumis</taxon>
    </lineage>
</organism>
<dbReference type="EnsemblPlants" id="MELO3C025527.2.1">
    <property type="protein sequence ID" value="MELO3C025527.2.1"/>
    <property type="gene ID" value="MELO3C025527.2"/>
</dbReference>
<feature type="compositionally biased region" description="Basic and acidic residues" evidence="1">
    <location>
        <begin position="25"/>
        <end position="34"/>
    </location>
</feature>
<dbReference type="AlphaFoldDB" id="A0A9I9DXN6"/>
<protein>
    <submittedName>
        <fullName evidence="2">Uncharacterized protein</fullName>
    </submittedName>
</protein>
<name>A0A9I9DXN6_CUCME</name>
<evidence type="ECO:0000313" key="2">
    <source>
        <dbReference type="EnsemblPlants" id="MELO3C025527.2.1"/>
    </source>
</evidence>
<accession>A0A9I9DXN6</accession>
<sequence>MVEMEVRARDEDGRNACKRRGQRKCMRETVERIGRRSGNSRGGWLDGNDGNDGGERRKRRE</sequence>